<dbReference type="PROSITE" id="PS50075">
    <property type="entry name" value="CARRIER"/>
    <property type="match status" value="1"/>
</dbReference>
<keyword evidence="4" id="KW-1185">Reference proteome</keyword>
<feature type="domain" description="Carrier" evidence="2">
    <location>
        <begin position="1003"/>
        <end position="1078"/>
    </location>
</feature>
<dbReference type="SMART" id="SM00823">
    <property type="entry name" value="PKS_PP"/>
    <property type="match status" value="1"/>
</dbReference>
<dbReference type="InterPro" id="IPR020806">
    <property type="entry name" value="PKS_PP-bd"/>
</dbReference>
<evidence type="ECO:0000256" key="1">
    <source>
        <dbReference type="SAM" id="MobiDB-lite"/>
    </source>
</evidence>
<dbReference type="Pfam" id="PF00550">
    <property type="entry name" value="PP-binding"/>
    <property type="match status" value="1"/>
</dbReference>
<dbReference type="Pfam" id="PF13193">
    <property type="entry name" value="AMP-binding_C"/>
    <property type="match status" value="1"/>
</dbReference>
<dbReference type="InterPro" id="IPR000873">
    <property type="entry name" value="AMP-dep_synth/lig_dom"/>
</dbReference>
<dbReference type="PANTHER" id="PTHR45527:SF1">
    <property type="entry name" value="FATTY ACID SYNTHASE"/>
    <property type="match status" value="1"/>
</dbReference>
<dbReference type="InterPro" id="IPR009081">
    <property type="entry name" value="PP-bd_ACP"/>
</dbReference>
<dbReference type="PANTHER" id="PTHR45527">
    <property type="entry name" value="NONRIBOSOMAL PEPTIDE SYNTHETASE"/>
    <property type="match status" value="1"/>
</dbReference>
<gene>
    <name evidence="3" type="ORF">KSS90_10800</name>
</gene>
<evidence type="ECO:0000313" key="4">
    <source>
        <dbReference type="Proteomes" id="UP000824010"/>
    </source>
</evidence>
<dbReference type="Proteomes" id="UP000824010">
    <property type="component" value="Chromosome"/>
</dbReference>
<evidence type="ECO:0000313" key="3">
    <source>
        <dbReference type="EMBL" id="QXH58661.1"/>
    </source>
</evidence>
<dbReference type="CDD" id="cd05930">
    <property type="entry name" value="A_NRPS"/>
    <property type="match status" value="1"/>
</dbReference>
<dbReference type="Pfam" id="PF00501">
    <property type="entry name" value="AMP-binding"/>
    <property type="match status" value="1"/>
</dbReference>
<dbReference type="Pfam" id="PF00668">
    <property type="entry name" value="Condensation"/>
    <property type="match status" value="1"/>
</dbReference>
<dbReference type="InterPro" id="IPR025110">
    <property type="entry name" value="AMP-bd_C"/>
</dbReference>
<name>A0ABX8NRP3_9PSED</name>
<protein>
    <submittedName>
        <fullName evidence="3">Amino acid adenylation domain-containing protein</fullName>
    </submittedName>
</protein>
<dbReference type="CDD" id="cd19531">
    <property type="entry name" value="LCL_NRPS-like"/>
    <property type="match status" value="1"/>
</dbReference>
<dbReference type="RefSeq" id="WP_217869365.1">
    <property type="nucleotide sequence ID" value="NZ_CP077077.1"/>
</dbReference>
<dbReference type="InterPro" id="IPR020845">
    <property type="entry name" value="AMP-binding_CS"/>
</dbReference>
<feature type="region of interest" description="Disordered" evidence="1">
    <location>
        <begin position="1"/>
        <end position="34"/>
    </location>
</feature>
<dbReference type="NCBIfam" id="TIGR01733">
    <property type="entry name" value="AA-adenyl-dom"/>
    <property type="match status" value="1"/>
</dbReference>
<accession>A0ABX8NRP3</accession>
<reference evidence="3 4" key="1">
    <citation type="journal article" date="2021" name="Microorganisms">
        <title>The Ever-Expanding Pseudomonas Genus: Description of 43 New Species and Partition of the Pseudomonas putida Group.</title>
        <authorList>
            <person name="Girard L."/>
            <person name="Lood C."/>
            <person name="Hofte M."/>
            <person name="Vandamme P."/>
            <person name="Rokni-Zadeh H."/>
            <person name="van Noort V."/>
            <person name="Lavigne R."/>
            <person name="De Mot R."/>
        </authorList>
    </citation>
    <scope>NUCLEOTIDE SEQUENCE [LARGE SCALE GENOMIC DNA]</scope>
    <source>
        <strain evidence="3 4">COW77</strain>
    </source>
</reference>
<dbReference type="InterPro" id="IPR001242">
    <property type="entry name" value="Condensation_dom"/>
</dbReference>
<proteinExistence type="predicted"/>
<dbReference type="InterPro" id="IPR010071">
    <property type="entry name" value="AA_adenyl_dom"/>
</dbReference>
<organism evidence="3 4">
    <name type="scientific">Pseudomonas maumuensis</name>
    <dbReference type="NCBI Taxonomy" id="2842354"/>
    <lineage>
        <taxon>Bacteria</taxon>
        <taxon>Pseudomonadati</taxon>
        <taxon>Pseudomonadota</taxon>
        <taxon>Gammaproteobacteria</taxon>
        <taxon>Pseudomonadales</taxon>
        <taxon>Pseudomonadaceae</taxon>
        <taxon>Pseudomonas</taxon>
    </lineage>
</organism>
<evidence type="ECO:0000259" key="2">
    <source>
        <dbReference type="PROSITE" id="PS50075"/>
    </source>
</evidence>
<dbReference type="EMBL" id="CP077077">
    <property type="protein sequence ID" value="QXH58661.1"/>
    <property type="molecule type" value="Genomic_DNA"/>
</dbReference>
<dbReference type="PROSITE" id="PS00455">
    <property type="entry name" value="AMP_BINDING"/>
    <property type="match status" value="1"/>
</dbReference>
<sequence>MNPSEQDPQHRAEPAPNLAQRRRRGPGGLQANAAPPCLSAAQQRLWLHQRLESVGGLYNMPCALRVRGAIDVEALRQAIELHVQRHAVLRTLIEDRDGQPQARCEPLARLELPILEMADEQQALDWLRGEADAPIDLGQAPLLRTHLLRLDSRHHLLSLTVHHLACDGWSIGVMLREIGQAYEALSQGLPAALPALAVQYADYAHWQREWLDGSRVEHQLAFWRERLADAPALLALPLDHPRPAQQCYSGKTLRLALPAELSTQLRQFARAQGVTPYMLLLAVFNILLARYSASEDILVGSPVANRFPQETEALVGFFVNTLVMRNQPRAELTFEAFLRQVKQQALAAYAHQDVPFDRVVEAVQPPRSSSHAPLFQVEFVLQQALARRFALGSASVEPLPRASSFTKFDLTLALEDSPGAITGQIEYNAALFDDAFAQRMVGHLRTLLVSAMATPQARLADLEMLDDDEKTCLRRWGCAEHDPLPDRHLLTWLADWVAVQPDAIAIEHLDQRLSYLELDRLANRIAHAVRRQGVAKGERVALFMSRGCHYLAAMLALFKLGAPFVPFDPDQGAERNGRMLQRSAPALILCDPACAPALEYLQAPCPALCLEPASLERQPTDWPYAPASGLGDTAYMIFTSGSTGEPKAAMVSHLGMVNHLLAKAHDLKLRGDDCVAQIAVQTFDVAVWQFLVALLPGARTRVLTGLQAWEPQALWEQLERCQVSVVETVPSHLELLLDEHQRRPHALPRLRWMISNGEPLATALARRWFEQCPDTALMNAYGPSECSDDVTHLCLYAAPAATVPYQPIGRPIGNARLYVLDAHLRRVPCGVTGEIHIGGLCVGQGYFADPGRSAERFIDDPFDSQPAARLYKTGDLGRWDATGQLHMLGRCDFQLKIRGCRIEAGEVEAVLRRHPAVEQSLVIGASDGNGQQQLVAYVIAPQRPAPSAQSLRAFCRQHLPDYMVPAAICLLDAFALLPNGKIDRAALPPLASFAPTGEVPYRAPRDQREARLAAIWAELLGLERVGIDDSFFLLGGHSLLAVELTSRCREVLGQGLEIRHLFSHPSIAELHDYCAQALEESA</sequence>